<dbReference type="InterPro" id="IPR050515">
    <property type="entry name" value="Beta-lactam/transpept"/>
</dbReference>
<dbReference type="GO" id="GO:0008658">
    <property type="term" value="F:penicillin binding"/>
    <property type="evidence" value="ECO:0007669"/>
    <property type="project" value="InterPro"/>
</dbReference>
<dbReference type="InterPro" id="IPR036138">
    <property type="entry name" value="PBP_dimer_sf"/>
</dbReference>
<dbReference type="PANTHER" id="PTHR30627:SF1">
    <property type="entry name" value="PEPTIDOGLYCAN D,D-TRANSPEPTIDASE FTSI"/>
    <property type="match status" value="1"/>
</dbReference>
<keyword evidence="2" id="KW-0121">Carboxypeptidase</keyword>
<feature type="transmembrane region" description="Helical" evidence="5">
    <location>
        <begin position="31"/>
        <end position="51"/>
    </location>
</feature>
<dbReference type="Pfam" id="PF03717">
    <property type="entry name" value="PBP_dimer"/>
    <property type="match status" value="1"/>
</dbReference>
<keyword evidence="5" id="KW-0812">Transmembrane</keyword>
<keyword evidence="8" id="KW-0132">Cell division</keyword>
<dbReference type="OrthoDB" id="9789078at2"/>
<feature type="domain" description="Penicillin-binding protein transpeptidase" evidence="6">
    <location>
        <begin position="277"/>
        <end position="570"/>
    </location>
</feature>
<accession>A0A286E300</accession>
<dbReference type="SUPFAM" id="SSF56601">
    <property type="entry name" value="beta-lactamase/transpeptidase-like"/>
    <property type="match status" value="1"/>
</dbReference>
<dbReference type="SUPFAM" id="SSF56519">
    <property type="entry name" value="Penicillin binding protein dimerisation domain"/>
    <property type="match status" value="1"/>
</dbReference>
<keyword evidence="9" id="KW-1185">Reference proteome</keyword>
<dbReference type="Pfam" id="PF00905">
    <property type="entry name" value="Transpeptidase"/>
    <property type="match status" value="1"/>
</dbReference>
<dbReference type="RefSeq" id="WP_097113307.1">
    <property type="nucleotide sequence ID" value="NZ_CP083931.1"/>
</dbReference>
<keyword evidence="3 5" id="KW-0472">Membrane</keyword>
<dbReference type="PANTHER" id="PTHR30627">
    <property type="entry name" value="PEPTIDOGLYCAN D,D-TRANSPEPTIDASE"/>
    <property type="match status" value="1"/>
</dbReference>
<dbReference type="AlphaFoldDB" id="A0A286E300"/>
<dbReference type="GO" id="GO:0005886">
    <property type="term" value="C:plasma membrane"/>
    <property type="evidence" value="ECO:0007669"/>
    <property type="project" value="TreeGrafter"/>
</dbReference>
<comment type="subcellular location">
    <subcellularLocation>
        <location evidence="1">Membrane</location>
    </subcellularLocation>
</comment>
<gene>
    <name evidence="8" type="ORF">SAMN02746062_00227</name>
</gene>
<dbReference type="InterPro" id="IPR012338">
    <property type="entry name" value="Beta-lactam/transpept-like"/>
</dbReference>
<proteinExistence type="predicted"/>
<dbReference type="Gene3D" id="3.90.1310.10">
    <property type="entry name" value="Penicillin-binding protein 2a (Domain 2)"/>
    <property type="match status" value="1"/>
</dbReference>
<evidence type="ECO:0000256" key="3">
    <source>
        <dbReference type="ARBA" id="ARBA00023136"/>
    </source>
</evidence>
<evidence type="ECO:0000313" key="8">
    <source>
        <dbReference type="EMBL" id="SOD65273.1"/>
    </source>
</evidence>
<evidence type="ECO:0000256" key="5">
    <source>
        <dbReference type="SAM" id="Phobius"/>
    </source>
</evidence>
<protein>
    <submittedName>
        <fullName evidence="8">Cell division protein FtsI (Penicillin-binding protein 3)</fullName>
    </submittedName>
</protein>
<dbReference type="Proteomes" id="UP000219669">
    <property type="component" value="Unassembled WGS sequence"/>
</dbReference>
<feature type="compositionally biased region" description="Basic and acidic residues" evidence="4">
    <location>
        <begin position="1"/>
        <end position="16"/>
    </location>
</feature>
<reference evidence="8 9" key="1">
    <citation type="submission" date="2017-09" db="EMBL/GenBank/DDBJ databases">
        <authorList>
            <person name="Ehlers B."/>
            <person name="Leendertz F.H."/>
        </authorList>
    </citation>
    <scope>NUCLEOTIDE SEQUENCE [LARGE SCALE GENOMIC DNA]</scope>
    <source>
        <strain evidence="8 9">DSM 16848</strain>
    </source>
</reference>
<keyword evidence="2" id="KW-0645">Protease</keyword>
<evidence type="ECO:0000259" key="6">
    <source>
        <dbReference type="Pfam" id="PF00905"/>
    </source>
</evidence>
<organism evidence="8 9">
    <name type="scientific">Alysiella filiformis DSM 16848</name>
    <dbReference type="NCBI Taxonomy" id="1120981"/>
    <lineage>
        <taxon>Bacteria</taxon>
        <taxon>Pseudomonadati</taxon>
        <taxon>Pseudomonadota</taxon>
        <taxon>Betaproteobacteria</taxon>
        <taxon>Neisseriales</taxon>
        <taxon>Neisseriaceae</taxon>
        <taxon>Alysiella</taxon>
    </lineage>
</organism>
<dbReference type="Gene3D" id="3.40.710.10">
    <property type="entry name" value="DD-peptidase/beta-lactamase superfamily"/>
    <property type="match status" value="1"/>
</dbReference>
<sequence>MLINTEHETHKPEMASKKSAKPQAVNSNGRLFTVLGALTAGFAVLIGYSFFVHINHRQEISKSGSDRTVRSIKEPALRGMITDRNGTVLAVSRHLRIPTFNPKAIYEPKRKGDNVNWQTISDEQFAKLAEILKLPESEVRAKMQDTNSKYWNTKAALSLSEADALKALKIPSLRFEEQSERAYPTGSLFSHIVGFSNSKGVGLEGIERTQNDILSGEDGKQIVLRDRYGNIVELLDSPENTPAKVGKTLVLSVDQEIQRLARQELQSAIRHFNAKAGGVVVLDAQTGEILAMVSLPDYDANFYSEYPDESFRNFAVAVAMEPGSSMKPFVVAKAIDDGKIGRYTPFDTRPFTIGRKTIQDTHLYPSLSTEGILQKSSNVGTSKIAAMYSNQALYDFYSSVGIGKKTNSGVSGEQSTPLKPANRWGALDKAVMSYGYALTANLLQMAQGYTIFTTNGRLLPATIFKQEQAPQGTPVIKPETAKLMRDMMVSVTRKGGTGTDGAIEGYDVAAKTGTAKKVVAGGYEDRYRASFIGFAPAHRPRLIVAVTIDEPRGKGYYGGVVAGPVFRGVMGGGLKILGVKPTYQVASEAANTAGGTKKAQ</sequence>
<feature type="domain" description="Penicillin-binding protein dimerisation" evidence="7">
    <location>
        <begin position="74"/>
        <end position="233"/>
    </location>
</feature>
<name>A0A286E300_9NEIS</name>
<dbReference type="InterPro" id="IPR005311">
    <property type="entry name" value="PBP_dimer"/>
</dbReference>
<evidence type="ECO:0000256" key="2">
    <source>
        <dbReference type="ARBA" id="ARBA00022645"/>
    </source>
</evidence>
<evidence type="ECO:0000256" key="4">
    <source>
        <dbReference type="SAM" id="MobiDB-lite"/>
    </source>
</evidence>
<dbReference type="GO" id="GO:0071555">
    <property type="term" value="P:cell wall organization"/>
    <property type="evidence" value="ECO:0007669"/>
    <property type="project" value="TreeGrafter"/>
</dbReference>
<feature type="region of interest" description="Disordered" evidence="4">
    <location>
        <begin position="1"/>
        <end position="22"/>
    </location>
</feature>
<dbReference type="GO" id="GO:0051301">
    <property type="term" value="P:cell division"/>
    <property type="evidence" value="ECO:0007669"/>
    <property type="project" value="UniProtKB-KW"/>
</dbReference>
<keyword evidence="8" id="KW-0131">Cell cycle</keyword>
<dbReference type="EMBL" id="OCNF01000002">
    <property type="protein sequence ID" value="SOD65273.1"/>
    <property type="molecule type" value="Genomic_DNA"/>
</dbReference>
<evidence type="ECO:0000259" key="7">
    <source>
        <dbReference type="Pfam" id="PF03717"/>
    </source>
</evidence>
<dbReference type="InterPro" id="IPR001460">
    <property type="entry name" value="PCN-bd_Tpept"/>
</dbReference>
<dbReference type="GO" id="GO:0004180">
    <property type="term" value="F:carboxypeptidase activity"/>
    <property type="evidence" value="ECO:0007669"/>
    <property type="project" value="UniProtKB-KW"/>
</dbReference>
<keyword evidence="2" id="KW-0378">Hydrolase</keyword>
<dbReference type="Gene3D" id="3.30.450.330">
    <property type="match status" value="1"/>
</dbReference>
<evidence type="ECO:0000256" key="1">
    <source>
        <dbReference type="ARBA" id="ARBA00004370"/>
    </source>
</evidence>
<evidence type="ECO:0000313" key="9">
    <source>
        <dbReference type="Proteomes" id="UP000219669"/>
    </source>
</evidence>
<keyword evidence="5" id="KW-1133">Transmembrane helix</keyword>